<evidence type="ECO:0000313" key="3">
    <source>
        <dbReference type="EMBL" id="MFM2720024.1"/>
    </source>
</evidence>
<dbReference type="PANTHER" id="PTHR43649">
    <property type="entry name" value="ARABINOSE-BINDING PROTEIN-RELATED"/>
    <property type="match status" value="1"/>
</dbReference>
<proteinExistence type="predicted"/>
<dbReference type="RefSeq" id="WP_239276256.1">
    <property type="nucleotide sequence ID" value="NZ_JAROCE010000001.1"/>
</dbReference>
<sequence length="441" mass="47144">MQHKKRAVSVALLAAGALVMAGCSASSTGGGDAASCAPAGEDVTLTFTSWIPGIEDAVAIWNEQNPDIQVEVQTGPSGNAGTYQNFFNQLQAGNAPDLGQIEYDALPNFRVQDGLANLGACEEVVAAQDQFVDWTWKQVTLGTENEVYGVPQDAGPMALFYRSDLFAQNGIEVPTTWDEYREAAVKIRELGGYITNFSQSDINQFAGFVWQAGGQWFANDGDAWQVDLTDSVSTQVADYWQGLIEDDLVSSYPAWTDEWNNAYNTGEVWTWNSAVWGANSISSGAPDTAGNWSVAQSPQWEAGQSAAGNWGGSSIAVFKSTEHLYEAAKFALWLNTSEEALTSLNTTAAIYPATKDGLSLPSLQEGVPFYGDQKIYDVFAEASGQVDPNFVWGPTMTQVYADVSDGFKSAVAGSGTLAEALASAQEKTIATLEAQSIPVAE</sequence>
<dbReference type="InterPro" id="IPR050490">
    <property type="entry name" value="Bact_solute-bd_prot1"/>
</dbReference>
<dbReference type="PROSITE" id="PS51257">
    <property type="entry name" value="PROKAR_LIPOPROTEIN"/>
    <property type="match status" value="1"/>
</dbReference>
<evidence type="ECO:0000256" key="1">
    <source>
        <dbReference type="ARBA" id="ARBA00022729"/>
    </source>
</evidence>
<keyword evidence="4" id="KW-1185">Reference proteome</keyword>
<comment type="caution">
    <text evidence="3">The sequence shown here is derived from an EMBL/GenBank/DDBJ whole genome shotgun (WGS) entry which is preliminary data.</text>
</comment>
<dbReference type="EMBL" id="JAROCE010000001">
    <property type="protein sequence ID" value="MFM2720024.1"/>
    <property type="molecule type" value="Genomic_DNA"/>
</dbReference>
<gene>
    <name evidence="3" type="ORF">P5G46_05875</name>
</gene>
<dbReference type="Gene3D" id="3.40.190.10">
    <property type="entry name" value="Periplasmic binding protein-like II"/>
    <property type="match status" value="1"/>
</dbReference>
<feature type="chain" id="PRO_5047189295" evidence="2">
    <location>
        <begin position="22"/>
        <end position="441"/>
    </location>
</feature>
<protein>
    <submittedName>
        <fullName evidence="3">Extracellular solute-binding protein</fullName>
    </submittedName>
</protein>
<dbReference type="PANTHER" id="PTHR43649:SF33">
    <property type="entry name" value="POLYGALACTURONAN_RHAMNOGALACTURONAN-BINDING PROTEIN YTCQ"/>
    <property type="match status" value="1"/>
</dbReference>
<name>A0ABW9GF71_9MICO</name>
<reference evidence="3 4" key="1">
    <citation type="submission" date="2023-03" db="EMBL/GenBank/DDBJ databases">
        <title>MT1 and MT2 Draft Genomes of Novel Species.</title>
        <authorList>
            <person name="Venkateswaran K."/>
        </authorList>
    </citation>
    <scope>NUCLEOTIDE SEQUENCE [LARGE SCALE GENOMIC DNA]</scope>
    <source>
        <strain evidence="3 4">IF8SW-P5</strain>
    </source>
</reference>
<dbReference type="Proteomes" id="UP001630303">
    <property type="component" value="Unassembled WGS sequence"/>
</dbReference>
<accession>A0ABW9GF71</accession>
<organism evidence="3 4">
    <name type="scientific">Microbacterium mcarthurae</name>
    <dbReference type="NCBI Taxonomy" id="3035918"/>
    <lineage>
        <taxon>Bacteria</taxon>
        <taxon>Bacillati</taxon>
        <taxon>Actinomycetota</taxon>
        <taxon>Actinomycetes</taxon>
        <taxon>Micrococcales</taxon>
        <taxon>Microbacteriaceae</taxon>
        <taxon>Microbacterium</taxon>
    </lineage>
</organism>
<evidence type="ECO:0000256" key="2">
    <source>
        <dbReference type="SAM" id="SignalP"/>
    </source>
</evidence>
<dbReference type="SUPFAM" id="SSF53850">
    <property type="entry name" value="Periplasmic binding protein-like II"/>
    <property type="match status" value="1"/>
</dbReference>
<keyword evidence="1 2" id="KW-0732">Signal</keyword>
<evidence type="ECO:0000313" key="4">
    <source>
        <dbReference type="Proteomes" id="UP001630303"/>
    </source>
</evidence>
<feature type="signal peptide" evidence="2">
    <location>
        <begin position="1"/>
        <end position="21"/>
    </location>
</feature>